<protein>
    <submittedName>
        <fullName evidence="1">Uncharacterized protein</fullName>
    </submittedName>
</protein>
<evidence type="ECO:0000313" key="1">
    <source>
        <dbReference type="EMBL" id="NKC34478.1"/>
    </source>
</evidence>
<dbReference type="RefSeq" id="WP_168035182.1">
    <property type="nucleotide sequence ID" value="NZ_JAAVNE010000089.1"/>
</dbReference>
<gene>
    <name evidence="1" type="ORF">HEQ75_26740</name>
</gene>
<name>A0ABX1EFI3_9PROT</name>
<organism evidence="1 2">
    <name type="scientific">Falsiroseomonas selenitidurans</name>
    <dbReference type="NCBI Taxonomy" id="2716335"/>
    <lineage>
        <taxon>Bacteria</taxon>
        <taxon>Pseudomonadati</taxon>
        <taxon>Pseudomonadota</taxon>
        <taxon>Alphaproteobacteria</taxon>
        <taxon>Acetobacterales</taxon>
        <taxon>Roseomonadaceae</taxon>
        <taxon>Falsiroseomonas</taxon>
    </lineage>
</organism>
<comment type="caution">
    <text evidence="1">The sequence shown here is derived from an EMBL/GenBank/DDBJ whole genome shotgun (WGS) entry which is preliminary data.</text>
</comment>
<evidence type="ECO:0000313" key="2">
    <source>
        <dbReference type="Proteomes" id="UP000787635"/>
    </source>
</evidence>
<reference evidence="1 2" key="1">
    <citation type="submission" date="2020-03" db="EMBL/GenBank/DDBJ databases">
        <title>Roseomonas selenitidurans sp. nov. isolated from urban soil.</title>
        <authorList>
            <person name="Liu H."/>
        </authorList>
    </citation>
    <scope>NUCLEOTIDE SEQUENCE [LARGE SCALE GENOMIC DNA]</scope>
    <source>
        <strain evidence="1 2">BU-1</strain>
    </source>
</reference>
<dbReference type="EMBL" id="JAAVNE010000089">
    <property type="protein sequence ID" value="NKC34478.1"/>
    <property type="molecule type" value="Genomic_DNA"/>
</dbReference>
<proteinExistence type="predicted"/>
<keyword evidence="2" id="KW-1185">Reference proteome</keyword>
<dbReference type="Proteomes" id="UP000787635">
    <property type="component" value="Unassembled WGS sequence"/>
</dbReference>
<sequence length="158" mass="17022">MVSVALGRDRSEATPLLAGPVALRVSGGKPLRLRGTLLVEGQSRAADSALWHAVSVWRLEGQDVAVALRTHRQAAPEADLHRAELFPTLAEALEWLEGFDPVADLAVDFDASDRRLSAVEIALRAAALRGRADQVTRQWRALLGEVLFLLDAEEAAAA</sequence>
<accession>A0ABX1EFI3</accession>